<keyword evidence="4" id="KW-0732">Signal</keyword>
<evidence type="ECO:0000256" key="3">
    <source>
        <dbReference type="ARBA" id="ARBA00023295"/>
    </source>
</evidence>
<dbReference type="SUPFAM" id="SSF51445">
    <property type="entry name" value="(Trans)glycosidases"/>
    <property type="match status" value="1"/>
</dbReference>
<organism evidence="6">
    <name type="scientific">Medioppia subpectinata</name>
    <dbReference type="NCBI Taxonomy" id="1979941"/>
    <lineage>
        <taxon>Eukaryota</taxon>
        <taxon>Metazoa</taxon>
        <taxon>Ecdysozoa</taxon>
        <taxon>Arthropoda</taxon>
        <taxon>Chelicerata</taxon>
        <taxon>Arachnida</taxon>
        <taxon>Acari</taxon>
        <taxon>Acariformes</taxon>
        <taxon>Sarcoptiformes</taxon>
        <taxon>Oribatida</taxon>
        <taxon>Brachypylina</taxon>
        <taxon>Oppioidea</taxon>
        <taxon>Oppiidae</taxon>
        <taxon>Medioppia</taxon>
    </lineage>
</organism>
<dbReference type="InterPro" id="IPR017853">
    <property type="entry name" value="GH"/>
</dbReference>
<keyword evidence="2" id="KW-0378">Hydrolase</keyword>
<dbReference type="PANTHER" id="PTHR23421">
    <property type="entry name" value="BETA-GALACTOSIDASE RELATED"/>
    <property type="match status" value="1"/>
</dbReference>
<reference evidence="6" key="1">
    <citation type="submission" date="2020-11" db="EMBL/GenBank/DDBJ databases">
        <authorList>
            <person name="Tran Van P."/>
        </authorList>
    </citation>
    <scope>NUCLEOTIDE SEQUENCE</scope>
</reference>
<keyword evidence="3" id="KW-0326">Glycosidase</keyword>
<evidence type="ECO:0000256" key="4">
    <source>
        <dbReference type="SAM" id="SignalP"/>
    </source>
</evidence>
<sequence>MKLCLALIVVCICGTICAQSALQTNYEYYTAGGIKSGLKADTQDFVLNGKKISLISGSLHYFRLPQEYWKDRLLKFRAAGLNAVQTYSPWNLHEETPGHWDFETGVLNLRAFLDAVKEADMFVMYRIGPYMCGEWDLGGYPSWLLRDPHMRLRSNYKPHLEATETFYKKVLAIIDEYQFTKGGPVIAMQFENEFGGIHSANDKEYFQFMKNTIEANGFKELLTNCDSFGTAADSVKLGFKDVLETDNFNTDSLKLLTALRKAQPNKPLYVSEFWPGWYDSWGEKQHHVYDVNKFEKEVTDVLFNANSSINFYMFFGGTNFGFMNGDT</sequence>
<feature type="chain" id="PRO_5035593263" description="Glycoside hydrolase 35 catalytic domain-containing protein" evidence="4">
    <location>
        <begin position="19"/>
        <end position="327"/>
    </location>
</feature>
<proteinExistence type="inferred from homology"/>
<feature type="signal peptide" evidence="4">
    <location>
        <begin position="1"/>
        <end position="18"/>
    </location>
</feature>
<dbReference type="EMBL" id="OC861655">
    <property type="protein sequence ID" value="CAD7629615.1"/>
    <property type="molecule type" value="Genomic_DNA"/>
</dbReference>
<dbReference type="Pfam" id="PF01301">
    <property type="entry name" value="Glyco_hydro_35"/>
    <property type="match status" value="1"/>
</dbReference>
<dbReference type="OrthoDB" id="6411986at2759"/>
<dbReference type="Proteomes" id="UP000759131">
    <property type="component" value="Unassembled WGS sequence"/>
</dbReference>
<protein>
    <recommendedName>
        <fullName evidence="5">Glycoside hydrolase 35 catalytic domain-containing protein</fullName>
    </recommendedName>
</protein>
<dbReference type="PROSITE" id="PS01182">
    <property type="entry name" value="GLYCOSYL_HYDROL_F35"/>
    <property type="match status" value="1"/>
</dbReference>
<name>A0A7R9Q317_9ACAR</name>
<dbReference type="InterPro" id="IPR019801">
    <property type="entry name" value="Glyco_hydro_35_CS"/>
</dbReference>
<dbReference type="GO" id="GO:0004553">
    <property type="term" value="F:hydrolase activity, hydrolyzing O-glycosyl compounds"/>
    <property type="evidence" value="ECO:0007669"/>
    <property type="project" value="InterPro"/>
</dbReference>
<dbReference type="InterPro" id="IPR031330">
    <property type="entry name" value="Gly_Hdrlase_35_cat"/>
</dbReference>
<feature type="domain" description="Glycoside hydrolase 35 catalytic" evidence="5">
    <location>
        <begin position="45"/>
        <end position="325"/>
    </location>
</feature>
<comment type="similarity">
    <text evidence="1">Belongs to the glycosyl hydrolase 35 family.</text>
</comment>
<dbReference type="Gene3D" id="3.20.20.80">
    <property type="entry name" value="Glycosidases"/>
    <property type="match status" value="1"/>
</dbReference>
<evidence type="ECO:0000256" key="1">
    <source>
        <dbReference type="ARBA" id="ARBA00009809"/>
    </source>
</evidence>
<feature type="non-terminal residue" evidence="6">
    <location>
        <position position="327"/>
    </location>
</feature>
<dbReference type="GO" id="GO:0005975">
    <property type="term" value="P:carbohydrate metabolic process"/>
    <property type="evidence" value="ECO:0007669"/>
    <property type="project" value="InterPro"/>
</dbReference>
<gene>
    <name evidence="6" type="ORF">OSB1V03_LOCUS10030</name>
</gene>
<evidence type="ECO:0000259" key="5">
    <source>
        <dbReference type="Pfam" id="PF01301"/>
    </source>
</evidence>
<accession>A0A7R9Q317</accession>
<evidence type="ECO:0000313" key="7">
    <source>
        <dbReference type="Proteomes" id="UP000759131"/>
    </source>
</evidence>
<evidence type="ECO:0000256" key="2">
    <source>
        <dbReference type="ARBA" id="ARBA00022801"/>
    </source>
</evidence>
<dbReference type="AlphaFoldDB" id="A0A7R9Q317"/>
<dbReference type="EMBL" id="CAJPIZ010007080">
    <property type="protein sequence ID" value="CAG2110045.1"/>
    <property type="molecule type" value="Genomic_DNA"/>
</dbReference>
<dbReference type="InterPro" id="IPR001944">
    <property type="entry name" value="Glycoside_Hdrlase_35"/>
</dbReference>
<keyword evidence="7" id="KW-1185">Reference proteome</keyword>
<evidence type="ECO:0000313" key="6">
    <source>
        <dbReference type="EMBL" id="CAD7629615.1"/>
    </source>
</evidence>
<dbReference type="PRINTS" id="PR00742">
    <property type="entry name" value="GLHYDRLASE35"/>
</dbReference>